<organism evidence="4 5">
    <name type="scientific">Escallonia herrerae</name>
    <dbReference type="NCBI Taxonomy" id="1293975"/>
    <lineage>
        <taxon>Eukaryota</taxon>
        <taxon>Viridiplantae</taxon>
        <taxon>Streptophyta</taxon>
        <taxon>Embryophyta</taxon>
        <taxon>Tracheophyta</taxon>
        <taxon>Spermatophyta</taxon>
        <taxon>Magnoliopsida</taxon>
        <taxon>eudicotyledons</taxon>
        <taxon>Gunneridae</taxon>
        <taxon>Pentapetalae</taxon>
        <taxon>asterids</taxon>
        <taxon>campanulids</taxon>
        <taxon>Escalloniales</taxon>
        <taxon>Escalloniaceae</taxon>
        <taxon>Escallonia</taxon>
    </lineage>
</organism>
<evidence type="ECO:0000313" key="4">
    <source>
        <dbReference type="EMBL" id="KAK3020466.1"/>
    </source>
</evidence>
<dbReference type="AlphaFoldDB" id="A0AA88W3I4"/>
<proteinExistence type="predicted"/>
<evidence type="ECO:0000256" key="2">
    <source>
        <dbReference type="ARBA" id="ARBA00023157"/>
    </source>
</evidence>
<feature type="domain" description="Apple" evidence="3">
    <location>
        <begin position="107"/>
        <end position="186"/>
    </location>
</feature>
<evidence type="ECO:0000313" key="5">
    <source>
        <dbReference type="Proteomes" id="UP001188597"/>
    </source>
</evidence>
<dbReference type="CDD" id="cd01098">
    <property type="entry name" value="PAN_AP_plant"/>
    <property type="match status" value="1"/>
</dbReference>
<protein>
    <recommendedName>
        <fullName evidence="3">Apple domain-containing protein</fullName>
    </recommendedName>
</protein>
<dbReference type="InterPro" id="IPR003609">
    <property type="entry name" value="Pan_app"/>
</dbReference>
<reference evidence="4" key="1">
    <citation type="submission" date="2022-12" db="EMBL/GenBank/DDBJ databases">
        <title>Draft genome assemblies for two species of Escallonia (Escalloniales).</title>
        <authorList>
            <person name="Chanderbali A."/>
            <person name="Dervinis C."/>
            <person name="Anghel I."/>
            <person name="Soltis D."/>
            <person name="Soltis P."/>
            <person name="Zapata F."/>
        </authorList>
    </citation>
    <scope>NUCLEOTIDE SEQUENCE</scope>
    <source>
        <strain evidence="4">UCBG64.0493</strain>
        <tissue evidence="4">Leaf</tissue>
    </source>
</reference>
<dbReference type="Pfam" id="PF00954">
    <property type="entry name" value="S_locus_glycop"/>
    <property type="match status" value="1"/>
</dbReference>
<keyword evidence="5" id="KW-1185">Reference proteome</keyword>
<dbReference type="Pfam" id="PF08276">
    <property type="entry name" value="PAN_2"/>
    <property type="match status" value="1"/>
</dbReference>
<dbReference type="PROSITE" id="PS50948">
    <property type="entry name" value="PAN"/>
    <property type="match status" value="1"/>
</dbReference>
<dbReference type="PANTHER" id="PTHR32444:SF247">
    <property type="entry name" value="OS01G0958200 PROTEIN"/>
    <property type="match status" value="1"/>
</dbReference>
<accession>A0AA88W3I4</accession>
<gene>
    <name evidence="4" type="ORF">RJ639_047120</name>
</gene>
<dbReference type="SMART" id="SM00473">
    <property type="entry name" value="PAN_AP"/>
    <property type="match status" value="1"/>
</dbReference>
<evidence type="ECO:0000259" key="3">
    <source>
        <dbReference type="PROSITE" id="PS50948"/>
    </source>
</evidence>
<keyword evidence="2" id="KW-1015">Disulfide bond</keyword>
<comment type="caution">
    <text evidence="4">The sequence shown here is derived from an EMBL/GenBank/DDBJ whole genome shotgun (WGS) entry which is preliminary data.</text>
</comment>
<name>A0AA88W3I4_9ASTE</name>
<dbReference type="Proteomes" id="UP001188597">
    <property type="component" value="Unassembled WGS sequence"/>
</dbReference>
<dbReference type="EMBL" id="JAVXUP010000812">
    <property type="protein sequence ID" value="KAK3020466.1"/>
    <property type="molecule type" value="Genomic_DNA"/>
</dbReference>
<dbReference type="GO" id="GO:0048544">
    <property type="term" value="P:recognition of pollen"/>
    <property type="evidence" value="ECO:0007669"/>
    <property type="project" value="InterPro"/>
</dbReference>
<evidence type="ECO:0000256" key="1">
    <source>
        <dbReference type="ARBA" id="ARBA00022729"/>
    </source>
</evidence>
<sequence>MMWNMSKRYRSTGVWQKQNQYFSYVPELNYIYRFNFSSDENETYFTYSIVNPAIVSRLVMTMSGQLNQQVSHRDYWRWESIFGLPKEQTEQEPTDLLRVFASVNIPSSKGKKDGFQKVSDVKLPADSTPHPAQSLKTCKSACMKNCSCKACAYISTGCSMWSGALLNMQQLRINDNNKQDTDDNKCMASGNRTLLNCLLVTKSIKREFTMVRAHPALANTSERSSLFVKKYAARGFDLEFMTVKLSSIFSTYSKTNKAVELLIGFQTSNVSATAPSTTLIAELSTYSSSSFARSDDEAGATSDGLRTTALPAAIAPITGSRDNTSTGKATLMQEAEHRGYEIAQANRVQQRPRRGCSWRFAGQRELNLADAGAIQLYIHWGLELNERKTRAWRRNWREAHSFIEAFTATREEDNKAYLTLRLCPLAQYLN</sequence>
<dbReference type="PANTHER" id="PTHR32444">
    <property type="entry name" value="BULB-TYPE LECTIN DOMAIN-CONTAINING PROTEIN"/>
    <property type="match status" value="1"/>
</dbReference>
<dbReference type="InterPro" id="IPR000858">
    <property type="entry name" value="S_locus_glycoprot_dom"/>
</dbReference>
<keyword evidence="1" id="KW-0732">Signal</keyword>